<dbReference type="PATRIC" id="fig|1114963.3.peg.3391"/>
<accession>A0A0J8AFE3</accession>
<dbReference type="EMBL" id="JACU01000007">
    <property type="protein sequence ID" value="KMS53605.1"/>
    <property type="molecule type" value="Genomic_DNA"/>
</dbReference>
<sequence length="84" mass="9358">MADPLRFTTMPLSLVCRDDVGFTFQMWQPPLQGWTPVTDLLRASTLDQAGAVQRRYIAQHGGIMGLILDRPGWKRPDFGGNGRG</sequence>
<organism evidence="1 2">
    <name type="scientific">Novosphingobium barchaimii LL02</name>
    <dbReference type="NCBI Taxonomy" id="1114963"/>
    <lineage>
        <taxon>Bacteria</taxon>
        <taxon>Pseudomonadati</taxon>
        <taxon>Pseudomonadota</taxon>
        <taxon>Alphaproteobacteria</taxon>
        <taxon>Sphingomonadales</taxon>
        <taxon>Sphingomonadaceae</taxon>
        <taxon>Novosphingobium</taxon>
    </lineage>
</organism>
<keyword evidence="2" id="KW-1185">Reference proteome</keyword>
<protein>
    <submittedName>
        <fullName evidence="1">Uncharacterized protein</fullName>
    </submittedName>
</protein>
<proteinExistence type="predicted"/>
<reference evidence="1 2" key="1">
    <citation type="journal article" date="2015" name="G3 (Bethesda)">
        <title>Insights into Ongoing Evolution of the Hexachlorocyclohexane Catabolic Pathway from Comparative Genomics of Ten Sphingomonadaceae Strains.</title>
        <authorList>
            <person name="Pearce S.L."/>
            <person name="Oakeshott J.G."/>
            <person name="Pandey G."/>
        </authorList>
    </citation>
    <scope>NUCLEOTIDE SEQUENCE [LARGE SCALE GENOMIC DNA]</scope>
    <source>
        <strain evidence="1 2">LL02</strain>
    </source>
</reference>
<dbReference type="RefSeq" id="WP_059152474.1">
    <property type="nucleotide sequence ID" value="NZ_KQ130455.1"/>
</dbReference>
<comment type="caution">
    <text evidence="1">The sequence shown here is derived from an EMBL/GenBank/DDBJ whole genome shotgun (WGS) entry which is preliminary data.</text>
</comment>
<name>A0A0J8AFE3_9SPHN</name>
<dbReference type="Proteomes" id="UP000052268">
    <property type="component" value="Unassembled WGS sequence"/>
</dbReference>
<dbReference type="AlphaFoldDB" id="A0A0J8AFE3"/>
<evidence type="ECO:0000313" key="2">
    <source>
        <dbReference type="Proteomes" id="UP000052268"/>
    </source>
</evidence>
<gene>
    <name evidence="1" type="ORF">V474_22760</name>
</gene>
<evidence type="ECO:0000313" key="1">
    <source>
        <dbReference type="EMBL" id="KMS53605.1"/>
    </source>
</evidence>